<protein>
    <recommendedName>
        <fullName evidence="2">Secretion system C-terminal sorting domain-containing protein</fullName>
    </recommendedName>
</protein>
<keyword evidence="1" id="KW-0732">Signal</keyword>
<proteinExistence type="predicted"/>
<organism evidence="3 4">
    <name type="scientific">Nemorincola caseinilytica</name>
    <dbReference type="NCBI Taxonomy" id="2054315"/>
    <lineage>
        <taxon>Bacteria</taxon>
        <taxon>Pseudomonadati</taxon>
        <taxon>Bacteroidota</taxon>
        <taxon>Chitinophagia</taxon>
        <taxon>Chitinophagales</taxon>
        <taxon>Chitinophagaceae</taxon>
        <taxon>Nemorincola</taxon>
    </lineage>
</organism>
<dbReference type="InterPro" id="IPR026444">
    <property type="entry name" value="Secre_tail"/>
</dbReference>
<dbReference type="EMBL" id="BAABFA010000004">
    <property type="protein sequence ID" value="GAA4460853.1"/>
    <property type="molecule type" value="Genomic_DNA"/>
</dbReference>
<feature type="domain" description="Secretion system C-terminal sorting" evidence="2">
    <location>
        <begin position="269"/>
        <end position="344"/>
    </location>
</feature>
<sequence>MLRPLLVSASLLAATTSFAQATLTGDNFNPHIGEAFQLRICDTTGITPGPAGASITWNFATGANGLTVTSVDTGRAVSCLSTPYFSNYPTATIALKGPSITADATTYLIANSTRLAQLGYYASPDTNLILTNAADQIRYPFTYPNTFTDTYEGTFHLNPLTAHHTGTITVTCDGWGTLQLPGRTDNNVLRVKTTQTFTDSANVFGTPIMKTYEILSYDWYKPDYHTALLTIQTVTEVGSPTPDYRFIAFAGMQITGVPDMDPTLADVQLFPTPATGELNITFSTPVTQHVRITLHDMAGREIAAIADGKYSGKQQLRYNTADLARGLYFVSVHTDAGSVTKKVVLE</sequence>
<feature type="signal peptide" evidence="1">
    <location>
        <begin position="1"/>
        <end position="19"/>
    </location>
</feature>
<evidence type="ECO:0000256" key="1">
    <source>
        <dbReference type="SAM" id="SignalP"/>
    </source>
</evidence>
<reference evidence="4" key="1">
    <citation type="journal article" date="2019" name="Int. J. Syst. Evol. Microbiol.">
        <title>The Global Catalogue of Microorganisms (GCM) 10K type strain sequencing project: providing services to taxonomists for standard genome sequencing and annotation.</title>
        <authorList>
            <consortium name="The Broad Institute Genomics Platform"/>
            <consortium name="The Broad Institute Genome Sequencing Center for Infectious Disease"/>
            <person name="Wu L."/>
            <person name="Ma J."/>
        </authorList>
    </citation>
    <scope>NUCLEOTIDE SEQUENCE [LARGE SCALE GENOMIC DNA]</scope>
    <source>
        <strain evidence="4">JCM 32105</strain>
    </source>
</reference>
<evidence type="ECO:0000313" key="4">
    <source>
        <dbReference type="Proteomes" id="UP001500067"/>
    </source>
</evidence>
<accession>A0ABP8N3U9</accession>
<dbReference type="Pfam" id="PF18962">
    <property type="entry name" value="Por_Secre_tail"/>
    <property type="match status" value="1"/>
</dbReference>
<feature type="chain" id="PRO_5047241117" description="Secretion system C-terminal sorting domain-containing protein" evidence="1">
    <location>
        <begin position="20"/>
        <end position="346"/>
    </location>
</feature>
<dbReference type="NCBIfam" id="TIGR04183">
    <property type="entry name" value="Por_Secre_tail"/>
    <property type="match status" value="1"/>
</dbReference>
<evidence type="ECO:0000259" key="2">
    <source>
        <dbReference type="Pfam" id="PF18962"/>
    </source>
</evidence>
<name>A0ABP8N3U9_9BACT</name>
<evidence type="ECO:0000313" key="3">
    <source>
        <dbReference type="EMBL" id="GAA4460853.1"/>
    </source>
</evidence>
<gene>
    <name evidence="3" type="ORF">GCM10023093_04350</name>
</gene>
<comment type="caution">
    <text evidence="3">The sequence shown here is derived from an EMBL/GenBank/DDBJ whole genome shotgun (WGS) entry which is preliminary data.</text>
</comment>
<keyword evidence="4" id="KW-1185">Reference proteome</keyword>
<dbReference type="Proteomes" id="UP001500067">
    <property type="component" value="Unassembled WGS sequence"/>
</dbReference>
<dbReference type="RefSeq" id="WP_345077840.1">
    <property type="nucleotide sequence ID" value="NZ_BAABFA010000004.1"/>
</dbReference>